<dbReference type="AlphaFoldDB" id="A0A914DDZ6"/>
<protein>
    <submittedName>
        <fullName evidence="3">SXP/RAL-2 family protein Ani s 5-like cation-binding domain-containing protein</fullName>
    </submittedName>
</protein>
<dbReference type="Proteomes" id="UP000887540">
    <property type="component" value="Unplaced"/>
</dbReference>
<evidence type="ECO:0000313" key="2">
    <source>
        <dbReference type="Proteomes" id="UP000887540"/>
    </source>
</evidence>
<name>A0A914DDZ6_9BILA</name>
<keyword evidence="1" id="KW-0732">Signal</keyword>
<accession>A0A914DDZ6</accession>
<feature type="chain" id="PRO_5037022314" evidence="1">
    <location>
        <begin position="23"/>
        <end position="173"/>
    </location>
</feature>
<sequence>MTKKLIFCLLTFLFSCSTCARAAHFDLLQYYLKSTFIMAPFYPHLDNNSRSQYLSIAQNTNLTQNQLGKEIEKWAKKQSPEIQKKLEKVGKKLIYFLVEFAQQIDQYKFSQEAQVYGKHIKDIISNNNMTIFESERKTSEVIDSAPPKIQQQLARFVFWTEKKFVNIVLSLGS</sequence>
<evidence type="ECO:0000313" key="3">
    <source>
        <dbReference type="WBParaSite" id="ACRNAN_scaffold2423.g8265.t1"/>
    </source>
</evidence>
<evidence type="ECO:0000256" key="1">
    <source>
        <dbReference type="SAM" id="SignalP"/>
    </source>
</evidence>
<dbReference type="PROSITE" id="PS51257">
    <property type="entry name" value="PROKAR_LIPOPROTEIN"/>
    <property type="match status" value="1"/>
</dbReference>
<reference evidence="3" key="1">
    <citation type="submission" date="2022-11" db="UniProtKB">
        <authorList>
            <consortium name="WormBaseParasite"/>
        </authorList>
    </citation>
    <scope>IDENTIFICATION</scope>
</reference>
<feature type="signal peptide" evidence="1">
    <location>
        <begin position="1"/>
        <end position="22"/>
    </location>
</feature>
<proteinExistence type="predicted"/>
<keyword evidence="2" id="KW-1185">Reference proteome</keyword>
<organism evidence="2 3">
    <name type="scientific">Acrobeloides nanus</name>
    <dbReference type="NCBI Taxonomy" id="290746"/>
    <lineage>
        <taxon>Eukaryota</taxon>
        <taxon>Metazoa</taxon>
        <taxon>Ecdysozoa</taxon>
        <taxon>Nematoda</taxon>
        <taxon>Chromadorea</taxon>
        <taxon>Rhabditida</taxon>
        <taxon>Tylenchina</taxon>
        <taxon>Cephalobomorpha</taxon>
        <taxon>Cephaloboidea</taxon>
        <taxon>Cephalobidae</taxon>
        <taxon>Acrobeloides</taxon>
    </lineage>
</organism>
<dbReference type="WBParaSite" id="ACRNAN_scaffold2423.g8265.t1">
    <property type="protein sequence ID" value="ACRNAN_scaffold2423.g8265.t1"/>
    <property type="gene ID" value="ACRNAN_scaffold2423.g8265"/>
</dbReference>